<dbReference type="PANTHER" id="PTHR37799">
    <property type="entry name" value="37S RIBOSOMAL PROTEIN S25, MITOCHONDRIAL"/>
    <property type="match status" value="1"/>
</dbReference>
<dbReference type="Pfam" id="PF13741">
    <property type="entry name" value="MRP-S25"/>
    <property type="match status" value="1"/>
</dbReference>
<proteinExistence type="inferred from homology"/>
<keyword evidence="3" id="KW-0689">Ribosomal protein</keyword>
<evidence type="ECO:0000256" key="5">
    <source>
        <dbReference type="ARBA" id="ARBA00023274"/>
    </source>
</evidence>
<evidence type="ECO:0000256" key="3">
    <source>
        <dbReference type="ARBA" id="ARBA00022980"/>
    </source>
</evidence>
<name>A0A4E9DKH5_GIBZA</name>
<comment type="subcellular location">
    <subcellularLocation>
        <location evidence="1">Mitochondrion</location>
    </subcellularLocation>
</comment>
<dbReference type="InterPro" id="IPR016939">
    <property type="entry name" value="Ribosomal_mS23_fun"/>
</dbReference>
<dbReference type="PANTHER" id="PTHR37799:SF1">
    <property type="entry name" value="SMALL RIBOSOMAL SUBUNIT PROTEIN MS23"/>
    <property type="match status" value="1"/>
</dbReference>
<dbReference type="GO" id="GO:0005763">
    <property type="term" value="C:mitochondrial small ribosomal subunit"/>
    <property type="evidence" value="ECO:0007669"/>
    <property type="project" value="InterPro"/>
</dbReference>
<evidence type="ECO:0000256" key="6">
    <source>
        <dbReference type="ARBA" id="ARBA00035137"/>
    </source>
</evidence>
<reference evidence="9" key="2">
    <citation type="submission" date="2021-03" db="EMBL/GenBank/DDBJ databases">
        <authorList>
            <person name="Alouane T."/>
            <person name="Langin T."/>
            <person name="Bonhomme L."/>
        </authorList>
    </citation>
    <scope>NUCLEOTIDE SEQUENCE</scope>
    <source>
        <strain evidence="9">MDC_Fg202</strain>
    </source>
</reference>
<gene>
    <name evidence="10" type="ORF">FUG_LOCUS55152</name>
    <name evidence="9" type="ORF">MDCFG202_LOCUS63850</name>
</gene>
<organism evidence="10">
    <name type="scientific">Gibberella zeae</name>
    <name type="common">Wheat head blight fungus</name>
    <name type="synonym">Fusarium graminearum</name>
    <dbReference type="NCBI Taxonomy" id="5518"/>
    <lineage>
        <taxon>Eukaryota</taxon>
        <taxon>Fungi</taxon>
        <taxon>Dikarya</taxon>
        <taxon>Ascomycota</taxon>
        <taxon>Pezizomycotina</taxon>
        <taxon>Sordariomycetes</taxon>
        <taxon>Hypocreomycetidae</taxon>
        <taxon>Hypocreales</taxon>
        <taxon>Nectriaceae</taxon>
        <taxon>Fusarium</taxon>
    </lineage>
</organism>
<keyword evidence="5" id="KW-0687">Ribonucleoprotein</keyword>
<dbReference type="GO" id="GO:0003735">
    <property type="term" value="F:structural constituent of ribosome"/>
    <property type="evidence" value="ECO:0007669"/>
    <property type="project" value="InterPro"/>
</dbReference>
<dbReference type="Proteomes" id="UP000746612">
    <property type="component" value="Unassembled WGS sequence"/>
</dbReference>
<feature type="region of interest" description="Disordered" evidence="8">
    <location>
        <begin position="249"/>
        <end position="270"/>
    </location>
</feature>
<dbReference type="AlphaFoldDB" id="A0A4E9DKH5"/>
<dbReference type="EMBL" id="CAAKMV010000044">
    <property type="protein sequence ID" value="VIO52853.1"/>
    <property type="molecule type" value="Genomic_DNA"/>
</dbReference>
<sequence length="270" mass="31663">MGGRQIRPARVFQTVTEELNHNILGKKSVPTPPWYNIMQKVPPAETLVRNVTPLIKPSRESTTKIKNIFRPLPIRYLEDELRGIFYRDHPWELARPRVILELDGKDYQHCDWSKGLKQPNTPLTGERQANLVCSVVQYWMWLLENGKETVGKGRRKRKVKWTRVRAYDHVRHQFYRLRQEEQIEKRVAQEEARYVGAYFGQTRIDVSHGLEDREFENWKLWAGKETERQEQNRNGEIDDFGLEDEAEEVIGDAEATPEVKAEAAEGKKSP</sequence>
<protein>
    <recommendedName>
        <fullName evidence="6">Small ribosomal subunit protein mS23</fullName>
    </recommendedName>
    <alternativeName>
        <fullName evidence="7">37S ribosomal protein S25, mitochondrial</fullName>
    </alternativeName>
</protein>
<evidence type="ECO:0000256" key="2">
    <source>
        <dbReference type="ARBA" id="ARBA00009864"/>
    </source>
</evidence>
<accession>A0A4E9DKH5</accession>
<reference evidence="10" key="1">
    <citation type="submission" date="2019-04" db="EMBL/GenBank/DDBJ databases">
        <authorList>
            <person name="Melise S."/>
            <person name="Noan J."/>
            <person name="Okalmin O."/>
        </authorList>
    </citation>
    <scope>NUCLEOTIDE SEQUENCE</scope>
    <source>
        <strain evidence="10">FN9</strain>
    </source>
</reference>
<evidence type="ECO:0000256" key="1">
    <source>
        <dbReference type="ARBA" id="ARBA00004173"/>
    </source>
</evidence>
<comment type="similarity">
    <text evidence="2">Belongs to the mitochondrion-specific ribosomal protein mS23 family.</text>
</comment>
<evidence type="ECO:0000256" key="7">
    <source>
        <dbReference type="ARBA" id="ARBA00035421"/>
    </source>
</evidence>
<feature type="compositionally biased region" description="Basic and acidic residues" evidence="8">
    <location>
        <begin position="257"/>
        <end position="270"/>
    </location>
</feature>
<dbReference type="EMBL" id="CAJPIJ010000078">
    <property type="protein sequence ID" value="CAG1969562.1"/>
    <property type="molecule type" value="Genomic_DNA"/>
</dbReference>
<evidence type="ECO:0000256" key="4">
    <source>
        <dbReference type="ARBA" id="ARBA00023128"/>
    </source>
</evidence>
<evidence type="ECO:0000313" key="9">
    <source>
        <dbReference type="EMBL" id="CAG1969562.1"/>
    </source>
</evidence>
<evidence type="ECO:0000256" key="8">
    <source>
        <dbReference type="SAM" id="MobiDB-lite"/>
    </source>
</evidence>
<evidence type="ECO:0000313" key="10">
    <source>
        <dbReference type="EMBL" id="VIO52853.1"/>
    </source>
</evidence>
<keyword evidence="4" id="KW-0496">Mitochondrion</keyword>